<reference evidence="1" key="1">
    <citation type="submission" date="2023-05" db="EMBL/GenBank/DDBJ databases">
        <authorList>
            <person name="Stuckert A."/>
        </authorList>
    </citation>
    <scope>NUCLEOTIDE SEQUENCE</scope>
</reference>
<protein>
    <submittedName>
        <fullName evidence="1">Uncharacterized protein</fullName>
    </submittedName>
</protein>
<name>A0ABN9BHC5_9NEOB</name>
<comment type="caution">
    <text evidence="1">The sequence shown here is derived from an EMBL/GenBank/DDBJ whole genome shotgun (WGS) entry which is preliminary data.</text>
</comment>
<keyword evidence="2" id="KW-1185">Reference proteome</keyword>
<dbReference type="Proteomes" id="UP001162483">
    <property type="component" value="Unassembled WGS sequence"/>
</dbReference>
<evidence type="ECO:0000313" key="2">
    <source>
        <dbReference type="Proteomes" id="UP001162483"/>
    </source>
</evidence>
<accession>A0ABN9BHC5</accession>
<gene>
    <name evidence="1" type="ORF">SPARVUS_LOCUS2907603</name>
</gene>
<proteinExistence type="predicted"/>
<sequence>MWMERPAEGTLQRCN</sequence>
<organism evidence="1 2">
    <name type="scientific">Staurois parvus</name>
    <dbReference type="NCBI Taxonomy" id="386267"/>
    <lineage>
        <taxon>Eukaryota</taxon>
        <taxon>Metazoa</taxon>
        <taxon>Chordata</taxon>
        <taxon>Craniata</taxon>
        <taxon>Vertebrata</taxon>
        <taxon>Euteleostomi</taxon>
        <taxon>Amphibia</taxon>
        <taxon>Batrachia</taxon>
        <taxon>Anura</taxon>
        <taxon>Neobatrachia</taxon>
        <taxon>Ranoidea</taxon>
        <taxon>Ranidae</taxon>
        <taxon>Staurois</taxon>
    </lineage>
</organism>
<dbReference type="EMBL" id="CATNWA010004063">
    <property type="protein sequence ID" value="CAI9546982.1"/>
    <property type="molecule type" value="Genomic_DNA"/>
</dbReference>
<evidence type="ECO:0000313" key="1">
    <source>
        <dbReference type="EMBL" id="CAI9546982.1"/>
    </source>
</evidence>